<organism evidence="2 3">
    <name type="scientific">Alteracholeplasma palmae (strain ATCC 49389 / J233)</name>
    <name type="common">Acholeplasma palmae</name>
    <dbReference type="NCBI Taxonomy" id="1318466"/>
    <lineage>
        <taxon>Bacteria</taxon>
        <taxon>Bacillati</taxon>
        <taxon>Mycoplasmatota</taxon>
        <taxon>Mollicutes</taxon>
        <taxon>Acholeplasmatales</taxon>
        <taxon>Acholeplasmataceae</taxon>
        <taxon>Acholeplasma</taxon>
    </lineage>
</organism>
<reference evidence="2 3" key="1">
    <citation type="journal article" date="2013" name="J. Mol. Microbiol. Biotechnol.">
        <title>Analysis of the Complete Genomes of Acholeplasma brassicae , A. palmae and A. laidlawii and Their Comparison to the Obligate Parasites from ' Candidatus Phytoplasma'.</title>
        <authorList>
            <person name="Kube M."/>
            <person name="Siewert C."/>
            <person name="Migdoll A.M."/>
            <person name="Duduk B."/>
            <person name="Holz S."/>
            <person name="Rabus R."/>
            <person name="Seemuller E."/>
            <person name="Mitrovic J."/>
            <person name="Muller I."/>
            <person name="Buttner C."/>
            <person name="Reinhardt R."/>
        </authorList>
    </citation>
    <scope>NUCLEOTIDE SEQUENCE [LARGE SCALE GENOMIC DNA]</scope>
    <source>
        <strain evidence="2 3">J233</strain>
    </source>
</reference>
<gene>
    <name evidence="2" type="ORF">BN85401580</name>
</gene>
<keyword evidence="1" id="KW-1133">Transmembrane helix</keyword>
<feature type="transmembrane region" description="Helical" evidence="1">
    <location>
        <begin position="127"/>
        <end position="146"/>
    </location>
</feature>
<evidence type="ECO:0000313" key="2">
    <source>
        <dbReference type="EMBL" id="CCV63735.1"/>
    </source>
</evidence>
<protein>
    <submittedName>
        <fullName evidence="2">Uncharacterized protein</fullName>
    </submittedName>
</protein>
<dbReference type="Proteomes" id="UP000032740">
    <property type="component" value="Chromosome"/>
</dbReference>
<evidence type="ECO:0000313" key="3">
    <source>
        <dbReference type="Proteomes" id="UP000032740"/>
    </source>
</evidence>
<keyword evidence="3" id="KW-1185">Reference proteome</keyword>
<keyword evidence="1" id="KW-0472">Membrane</keyword>
<feature type="transmembrane region" description="Helical" evidence="1">
    <location>
        <begin position="432"/>
        <end position="451"/>
    </location>
</feature>
<keyword evidence="1" id="KW-0812">Transmembrane</keyword>
<sequence>MESKSIKKINKVSVLLFSILYATIMLALVAPKDTFSNNSEIFGNLARLIIFIIVSVSIILYYASKKQIMYFSHIDGKYSKNETFLMGIKESLRIGFRYQVIPNEKNVYLTDLDLGQKTINKITLIDFIKFYLITFVSSNVIAYLFIVPSNLNMNDEAFVYITPMAYLISFGIFIGFLLVLFGITSLYSLINYSDSTSKSSYNHFKKYVRYVLVFIIGIFVVINTHIFMIVSMTSRVDRLKKITEDKNYNLIRINKKEVFSFLNKDEVDTIEKGMKDISFTKNYYIYVSLPVNAQFISDNLELEKGTKAINEDDIYITRNYANRLKQAEGIKEEDIIGHTIEIKRGSTVFSFKITGVTKDQDNIYNDSLIFFNSNKEDFLDRYSEGVELFTKLDDKAFKELTKKEVLNEYSVSIDRLYLNGISDKIDRTINDWHFTLIFSFIGFVCILYLIYKQVKETNNNEKSVKKIIYITIFVIAISLVGILISLPISNSLLRYYQKINKLDNIVFLYNYSILSVGMTLVLILVYSSLIYFMIRQLNKKHIE</sequence>
<dbReference type="EMBL" id="FO681347">
    <property type="protein sequence ID" value="CCV63735.1"/>
    <property type="molecule type" value="Genomic_DNA"/>
</dbReference>
<feature type="transmembrane region" description="Helical" evidence="1">
    <location>
        <begin position="210"/>
        <end position="230"/>
    </location>
</feature>
<dbReference type="RefSeq" id="WP_026654776.1">
    <property type="nucleotide sequence ID" value="NC_022538.1"/>
</dbReference>
<evidence type="ECO:0000256" key="1">
    <source>
        <dbReference type="SAM" id="Phobius"/>
    </source>
</evidence>
<dbReference type="HOGENOM" id="CLU_501199_0_0_14"/>
<feature type="transmembrane region" description="Helical" evidence="1">
    <location>
        <begin position="467"/>
        <end position="488"/>
    </location>
</feature>
<proteinExistence type="predicted"/>
<feature type="transmembrane region" description="Helical" evidence="1">
    <location>
        <begin position="166"/>
        <end position="190"/>
    </location>
</feature>
<dbReference type="STRING" id="1318466.BN85401580"/>
<name>U4KNH4_ALTPJ</name>
<dbReference type="KEGG" id="apal:BN85401580"/>
<feature type="transmembrane region" description="Helical" evidence="1">
    <location>
        <begin position="41"/>
        <end position="63"/>
    </location>
</feature>
<feature type="transmembrane region" description="Helical" evidence="1">
    <location>
        <begin position="508"/>
        <end position="534"/>
    </location>
</feature>
<dbReference type="AlphaFoldDB" id="U4KNH4"/>
<accession>U4KNH4</accession>
<feature type="transmembrane region" description="Helical" evidence="1">
    <location>
        <begin position="12"/>
        <end position="29"/>
    </location>
</feature>